<dbReference type="EMBL" id="JACICE010000004">
    <property type="protein sequence ID" value="MBB3776868.1"/>
    <property type="molecule type" value="Genomic_DNA"/>
</dbReference>
<name>A0A6I4UQU6_9SPHN</name>
<dbReference type="SUPFAM" id="SSF49313">
    <property type="entry name" value="Cadherin-like"/>
    <property type="match status" value="1"/>
</dbReference>
<evidence type="ECO:0000313" key="3">
    <source>
        <dbReference type="EMBL" id="MXP39897.1"/>
    </source>
</evidence>
<organism evidence="3 4">
    <name type="scientific">Erythrobacter ramosus</name>
    <dbReference type="NCBI Taxonomy" id="35811"/>
    <lineage>
        <taxon>Bacteria</taxon>
        <taxon>Pseudomonadati</taxon>
        <taxon>Pseudomonadota</taxon>
        <taxon>Alphaproteobacteria</taxon>
        <taxon>Sphingomonadales</taxon>
        <taxon>Erythrobacteraceae</taxon>
        <taxon>Erythrobacter/Porphyrobacter group</taxon>
        <taxon>Erythrobacter</taxon>
    </lineage>
</organism>
<accession>A0A6I4UQU6</accession>
<reference evidence="2 5" key="2">
    <citation type="submission" date="2020-08" db="EMBL/GenBank/DDBJ databases">
        <title>Genomic Encyclopedia of Type Strains, Phase IV (KMG-IV): sequencing the most valuable type-strain genomes for metagenomic binning, comparative biology and taxonomic classification.</title>
        <authorList>
            <person name="Goeker M."/>
        </authorList>
    </citation>
    <scope>NUCLEOTIDE SEQUENCE [LARGE SCALE GENOMIC DNA]</scope>
    <source>
        <strain evidence="2 5">DSM 8510</strain>
    </source>
</reference>
<evidence type="ECO:0000313" key="2">
    <source>
        <dbReference type="EMBL" id="MBB3776868.1"/>
    </source>
</evidence>
<dbReference type="OrthoDB" id="9773411at2"/>
<feature type="domain" description="Cadherin" evidence="1">
    <location>
        <begin position="18"/>
        <end position="112"/>
    </location>
</feature>
<evidence type="ECO:0000313" key="4">
    <source>
        <dbReference type="Proteomes" id="UP000430021"/>
    </source>
</evidence>
<evidence type="ECO:0000313" key="5">
    <source>
        <dbReference type="Proteomes" id="UP000548685"/>
    </source>
</evidence>
<dbReference type="RefSeq" id="WP_160762027.1">
    <property type="nucleotide sequence ID" value="NZ_BAAADZ010000001.1"/>
</dbReference>
<reference evidence="3 4" key="1">
    <citation type="submission" date="2019-12" db="EMBL/GenBank/DDBJ databases">
        <title>Genomic-based taxomic classification of the family Erythrobacteraceae.</title>
        <authorList>
            <person name="Xu L."/>
        </authorList>
    </citation>
    <scope>NUCLEOTIDE SEQUENCE [LARGE SCALE GENOMIC DNA]</scope>
    <source>
        <strain evidence="3 4">JCM 10282</strain>
    </source>
</reference>
<dbReference type="Proteomes" id="UP000430021">
    <property type="component" value="Unassembled WGS sequence"/>
</dbReference>
<dbReference type="AlphaFoldDB" id="A0A6I4UQU6"/>
<dbReference type="PROSITE" id="PS50268">
    <property type="entry name" value="CADHERIN_2"/>
    <property type="match status" value="1"/>
</dbReference>
<comment type="caution">
    <text evidence="3">The sequence shown here is derived from an EMBL/GenBank/DDBJ whole genome shotgun (WGS) entry which is preliminary data.</text>
</comment>
<dbReference type="GO" id="GO:0016020">
    <property type="term" value="C:membrane"/>
    <property type="evidence" value="ECO:0007669"/>
    <property type="project" value="InterPro"/>
</dbReference>
<dbReference type="Gene3D" id="2.60.40.60">
    <property type="entry name" value="Cadherins"/>
    <property type="match status" value="1"/>
</dbReference>
<gene>
    <name evidence="2" type="ORF">FHS52_002861</name>
    <name evidence="3" type="ORF">GRI59_14915</name>
</gene>
<dbReference type="Proteomes" id="UP000548685">
    <property type="component" value="Unassembled WGS sequence"/>
</dbReference>
<evidence type="ECO:0000259" key="1">
    <source>
        <dbReference type="PROSITE" id="PS50268"/>
    </source>
</evidence>
<dbReference type="CDD" id="cd11304">
    <property type="entry name" value="Cadherin_repeat"/>
    <property type="match status" value="1"/>
</dbReference>
<dbReference type="GO" id="GO:0005509">
    <property type="term" value="F:calcium ion binding"/>
    <property type="evidence" value="ECO:0007669"/>
    <property type="project" value="InterPro"/>
</dbReference>
<sequence>MITSNGGGALGAVSIAEGQTVVTQVAASGAPGVTITYTIAGGVDAGRFTINPVTGQLSFVAAPDFEAPADSDGDNLYEVIVSASDGSFTDTQTLNVSVGDRSVAARLIAPDGFAGGIGGTTAVFLTSGFQDIRIIDAPGRIALSGAPGGDDIIRFAGAASAYTITRVGSRVEIADGDTRVSIPVSPTGINVVFADGVRTLAIVGSNLQIGSQVATNTAAVITAPAEPGPLPDLADPDARGRLIVAEGSPVIVDGNVDVFGTSFDAETFTIVGGDVAIRGGFTGGNDTIGFDEPASAYTAVRVGSNVFIEGGDTRVSIPISPGGVILLFGSDQR</sequence>
<dbReference type="InterPro" id="IPR015919">
    <property type="entry name" value="Cadherin-like_sf"/>
</dbReference>
<dbReference type="EMBL" id="WTYB01000004">
    <property type="protein sequence ID" value="MXP39897.1"/>
    <property type="molecule type" value="Genomic_DNA"/>
</dbReference>
<dbReference type="Pfam" id="PF00028">
    <property type="entry name" value="Cadherin"/>
    <property type="match status" value="1"/>
</dbReference>
<keyword evidence="5" id="KW-1185">Reference proteome</keyword>
<proteinExistence type="predicted"/>
<dbReference type="InterPro" id="IPR002126">
    <property type="entry name" value="Cadherin-like_dom"/>
</dbReference>
<dbReference type="GO" id="GO:0007156">
    <property type="term" value="P:homophilic cell adhesion via plasma membrane adhesion molecules"/>
    <property type="evidence" value="ECO:0007669"/>
    <property type="project" value="InterPro"/>
</dbReference>
<protein>
    <recommendedName>
        <fullName evidence="1">Cadherin domain-containing protein</fullName>
    </recommendedName>
</protein>